<organism evidence="3 4">
    <name type="scientific">Solanum commersonii</name>
    <name type="common">Commerson's wild potato</name>
    <name type="synonym">Commerson's nightshade</name>
    <dbReference type="NCBI Taxonomy" id="4109"/>
    <lineage>
        <taxon>Eukaryota</taxon>
        <taxon>Viridiplantae</taxon>
        <taxon>Streptophyta</taxon>
        <taxon>Embryophyta</taxon>
        <taxon>Tracheophyta</taxon>
        <taxon>Spermatophyta</taxon>
        <taxon>Magnoliopsida</taxon>
        <taxon>eudicotyledons</taxon>
        <taxon>Gunneridae</taxon>
        <taxon>Pentapetalae</taxon>
        <taxon>asterids</taxon>
        <taxon>lamiids</taxon>
        <taxon>Solanales</taxon>
        <taxon>Solanaceae</taxon>
        <taxon>Solanoideae</taxon>
        <taxon>Solaneae</taxon>
        <taxon>Solanum</taxon>
    </lineage>
</organism>
<proteinExistence type="predicted"/>
<dbReference type="Pfam" id="PF20167">
    <property type="entry name" value="Transposase_32"/>
    <property type="match status" value="1"/>
</dbReference>
<dbReference type="InterPro" id="IPR046796">
    <property type="entry name" value="Transposase_32_dom"/>
</dbReference>
<evidence type="ECO:0000259" key="2">
    <source>
        <dbReference type="Pfam" id="PF20167"/>
    </source>
</evidence>
<comment type="caution">
    <text evidence="3">The sequence shown here is derived from an EMBL/GenBank/DDBJ whole genome shotgun (WGS) entry which is preliminary data.</text>
</comment>
<feature type="region of interest" description="Disordered" evidence="1">
    <location>
        <begin position="1"/>
        <end position="20"/>
    </location>
</feature>
<keyword evidence="4" id="KW-1185">Reference proteome</keyword>
<protein>
    <recommendedName>
        <fullName evidence="2">Putative plant transposon protein domain-containing protein</fullName>
    </recommendedName>
</protein>
<dbReference type="PANTHER" id="PTHR33180:SF31">
    <property type="entry name" value="POLYPROTEIN PROTEIN"/>
    <property type="match status" value="1"/>
</dbReference>
<evidence type="ECO:0000256" key="1">
    <source>
        <dbReference type="SAM" id="MobiDB-lite"/>
    </source>
</evidence>
<dbReference type="EMBL" id="JACXVP010000007">
    <property type="protein sequence ID" value="KAG5595824.1"/>
    <property type="molecule type" value="Genomic_DNA"/>
</dbReference>
<name>A0A9J5Y8E7_SOLCO</name>
<dbReference type="AlphaFoldDB" id="A0A9J5Y8E7"/>
<sequence>MKGQQIPISKVPEHNSGSEGESFYSQAIFYEPDDNQPLQSRRVEIYPRPQGPYIPTWVWEFYITYGELLPKGKKKASAFRPVKSITVRGKEVGCSSDHINIVLDRALGYTYAYEALATTQSLDDLKRWLAPLISDTTPRRIKAGAPIDKKDLNVAARY</sequence>
<evidence type="ECO:0000313" key="3">
    <source>
        <dbReference type="EMBL" id="KAG5595824.1"/>
    </source>
</evidence>
<gene>
    <name evidence="3" type="ORF">H5410_037056</name>
</gene>
<evidence type="ECO:0000313" key="4">
    <source>
        <dbReference type="Proteomes" id="UP000824120"/>
    </source>
</evidence>
<dbReference type="PANTHER" id="PTHR33180">
    <property type="entry name" value="PHOTOSYSTEM II CP43 REACTION CENTER PROTEIN"/>
    <property type="match status" value="1"/>
</dbReference>
<feature type="domain" description="Putative plant transposon protein" evidence="2">
    <location>
        <begin position="43"/>
        <end position="158"/>
    </location>
</feature>
<dbReference type="Proteomes" id="UP000824120">
    <property type="component" value="Chromosome 7"/>
</dbReference>
<accession>A0A9J5Y8E7</accession>
<reference evidence="3 4" key="1">
    <citation type="submission" date="2020-09" db="EMBL/GenBank/DDBJ databases">
        <title>De no assembly of potato wild relative species, Solanum commersonii.</title>
        <authorList>
            <person name="Cho K."/>
        </authorList>
    </citation>
    <scope>NUCLEOTIDE SEQUENCE [LARGE SCALE GENOMIC DNA]</scope>
    <source>
        <strain evidence="3">LZ3.2</strain>
        <tissue evidence="3">Leaf</tissue>
    </source>
</reference>